<reference evidence="11" key="1">
    <citation type="journal article" date="2019" name="Int. J. Syst. Evol. Microbiol.">
        <title>The Global Catalogue of Microorganisms (GCM) 10K type strain sequencing project: providing services to taxonomists for standard genome sequencing and annotation.</title>
        <authorList>
            <consortium name="The Broad Institute Genomics Platform"/>
            <consortium name="The Broad Institute Genome Sequencing Center for Infectious Disease"/>
            <person name="Wu L."/>
            <person name="Ma J."/>
        </authorList>
    </citation>
    <scope>NUCLEOTIDE SEQUENCE [LARGE SCALE GENOMIC DNA]</scope>
    <source>
        <strain evidence="11">CCUG 59778</strain>
    </source>
</reference>
<comment type="catalytic activity">
    <reaction evidence="6 7">
        <text>hydrogencarbonate + H(+) = CO2 + H2O</text>
        <dbReference type="Rhea" id="RHEA:10748"/>
        <dbReference type="ChEBI" id="CHEBI:15377"/>
        <dbReference type="ChEBI" id="CHEBI:15378"/>
        <dbReference type="ChEBI" id="CHEBI:16526"/>
        <dbReference type="ChEBI" id="CHEBI:17544"/>
        <dbReference type="EC" id="4.2.1.1"/>
    </reaction>
</comment>
<dbReference type="RefSeq" id="WP_378247643.1">
    <property type="nucleotide sequence ID" value="NZ_JBHSKF010000005.1"/>
</dbReference>
<dbReference type="InterPro" id="IPR036874">
    <property type="entry name" value="Carbonic_anhydrase_sf"/>
</dbReference>
<evidence type="ECO:0000256" key="8">
    <source>
        <dbReference type="SAM" id="MobiDB-lite"/>
    </source>
</evidence>
<evidence type="ECO:0000256" key="1">
    <source>
        <dbReference type="ARBA" id="ARBA00006217"/>
    </source>
</evidence>
<dbReference type="CDD" id="cd03378">
    <property type="entry name" value="beta_CA_cladeC"/>
    <property type="match status" value="1"/>
</dbReference>
<keyword evidence="9" id="KW-0732">Signal</keyword>
<evidence type="ECO:0000256" key="4">
    <source>
        <dbReference type="ARBA" id="ARBA00023239"/>
    </source>
</evidence>
<evidence type="ECO:0000256" key="7">
    <source>
        <dbReference type="RuleBase" id="RU003956"/>
    </source>
</evidence>
<comment type="similarity">
    <text evidence="1 7">Belongs to the beta-class carbonic anhydrase family.</text>
</comment>
<comment type="function">
    <text evidence="5">Catalyzes the reversible hydration of carbon dioxide to form bicarbonate.</text>
</comment>
<keyword evidence="11" id="KW-1185">Reference proteome</keyword>
<dbReference type="Pfam" id="PF00484">
    <property type="entry name" value="Pro_CA"/>
    <property type="match status" value="1"/>
</dbReference>
<dbReference type="PROSITE" id="PS51318">
    <property type="entry name" value="TAT"/>
    <property type="match status" value="1"/>
</dbReference>
<feature type="region of interest" description="Disordered" evidence="8">
    <location>
        <begin position="29"/>
        <end position="48"/>
    </location>
</feature>
<dbReference type="Proteomes" id="UP001596157">
    <property type="component" value="Unassembled WGS sequence"/>
</dbReference>
<protein>
    <recommendedName>
        <fullName evidence="2 7">Carbonic anhydrase</fullName>
        <ecNumber evidence="2 7">4.2.1.1</ecNumber>
    </recommendedName>
    <alternativeName>
        <fullName evidence="7">Carbonate dehydratase</fullName>
    </alternativeName>
</protein>
<dbReference type="PANTHER" id="PTHR11002:SF79">
    <property type="entry name" value="CARBONIC ANHYDRASE 2"/>
    <property type="match status" value="1"/>
</dbReference>
<sequence length="237" mass="25053">MNDLNRRTLFGVTAGVAATAAIAPAIAPAATAAPSAPPSGDRAEESWRKLAKGNRRFAEGRQQHPHESLRWRESLVNGQAPFAAVLGCGDSRVPPELVFDEGLGDLFTVRSAGEVLDTAIIGSIEYAVEHLNVPLVVILGHESCGAVKATIDTVNGNAHLTGDISVLVRSIEPAVRATPVDPDPARHLAACVAEQTRRSAAYLVERSSIIREAVAHHGVKVVPATYELRTGKVTRLG</sequence>
<dbReference type="InterPro" id="IPR006311">
    <property type="entry name" value="TAT_signal"/>
</dbReference>
<dbReference type="Gene3D" id="3.40.1050.10">
    <property type="entry name" value="Carbonic anhydrase"/>
    <property type="match status" value="1"/>
</dbReference>
<dbReference type="SMART" id="SM00947">
    <property type="entry name" value="Pro_CA"/>
    <property type="match status" value="1"/>
</dbReference>
<comment type="caution">
    <text evidence="10">The sequence shown here is derived from an EMBL/GenBank/DDBJ whole genome shotgun (WGS) entry which is preliminary data.</text>
</comment>
<gene>
    <name evidence="10" type="ORF">ACFPM7_13490</name>
</gene>
<dbReference type="PROSITE" id="PS00705">
    <property type="entry name" value="PROK_CO2_ANHYDRASE_2"/>
    <property type="match status" value="1"/>
</dbReference>
<proteinExistence type="inferred from homology"/>
<feature type="chain" id="PRO_5046674491" description="Carbonic anhydrase" evidence="9">
    <location>
        <begin position="33"/>
        <end position="237"/>
    </location>
</feature>
<dbReference type="InterPro" id="IPR015892">
    <property type="entry name" value="Carbonic_anhydrase_CS"/>
</dbReference>
<dbReference type="PANTHER" id="PTHR11002">
    <property type="entry name" value="CARBONIC ANHYDRASE"/>
    <property type="match status" value="1"/>
</dbReference>
<organism evidence="10 11">
    <name type="scientific">Actinokineospora guangxiensis</name>
    <dbReference type="NCBI Taxonomy" id="1490288"/>
    <lineage>
        <taxon>Bacteria</taxon>
        <taxon>Bacillati</taxon>
        <taxon>Actinomycetota</taxon>
        <taxon>Actinomycetes</taxon>
        <taxon>Pseudonocardiales</taxon>
        <taxon>Pseudonocardiaceae</taxon>
        <taxon>Actinokineospora</taxon>
    </lineage>
</organism>
<keyword evidence="4 7" id="KW-0456">Lyase</keyword>
<evidence type="ECO:0000256" key="3">
    <source>
        <dbReference type="ARBA" id="ARBA00022833"/>
    </source>
</evidence>
<evidence type="ECO:0000313" key="10">
    <source>
        <dbReference type="EMBL" id="MFC5288067.1"/>
    </source>
</evidence>
<dbReference type="EC" id="4.2.1.1" evidence="2 7"/>
<keyword evidence="3 7" id="KW-0862">Zinc</keyword>
<evidence type="ECO:0000256" key="2">
    <source>
        <dbReference type="ARBA" id="ARBA00012925"/>
    </source>
</evidence>
<name>A0ABW0EMJ5_9PSEU</name>
<evidence type="ECO:0000256" key="9">
    <source>
        <dbReference type="SAM" id="SignalP"/>
    </source>
</evidence>
<dbReference type="InterPro" id="IPR001765">
    <property type="entry name" value="Carbonic_anhydrase"/>
</dbReference>
<dbReference type="EMBL" id="JBHSKF010000005">
    <property type="protein sequence ID" value="MFC5288067.1"/>
    <property type="molecule type" value="Genomic_DNA"/>
</dbReference>
<accession>A0ABW0EMJ5</accession>
<evidence type="ECO:0000256" key="6">
    <source>
        <dbReference type="ARBA" id="ARBA00048348"/>
    </source>
</evidence>
<feature type="signal peptide" evidence="9">
    <location>
        <begin position="1"/>
        <end position="32"/>
    </location>
</feature>
<dbReference type="SUPFAM" id="SSF53056">
    <property type="entry name" value="beta-carbonic anhydrase, cab"/>
    <property type="match status" value="1"/>
</dbReference>
<evidence type="ECO:0000256" key="5">
    <source>
        <dbReference type="ARBA" id="ARBA00024993"/>
    </source>
</evidence>
<comment type="function">
    <text evidence="7">Reversible hydration of carbon dioxide.</text>
</comment>
<evidence type="ECO:0000313" key="11">
    <source>
        <dbReference type="Proteomes" id="UP001596157"/>
    </source>
</evidence>